<name>A0A6C0BDW7_9ZZZZ</name>
<protein>
    <submittedName>
        <fullName evidence="1">Uncharacterized protein</fullName>
    </submittedName>
</protein>
<organism evidence="1">
    <name type="scientific">viral metagenome</name>
    <dbReference type="NCBI Taxonomy" id="1070528"/>
    <lineage>
        <taxon>unclassified sequences</taxon>
        <taxon>metagenomes</taxon>
        <taxon>organismal metagenomes</taxon>
    </lineage>
</organism>
<accession>A0A6C0BDW7</accession>
<proteinExistence type="predicted"/>
<reference evidence="1" key="1">
    <citation type="journal article" date="2020" name="Nature">
        <title>Giant virus diversity and host interactions through global metagenomics.</title>
        <authorList>
            <person name="Schulz F."/>
            <person name="Roux S."/>
            <person name="Paez-Espino D."/>
            <person name="Jungbluth S."/>
            <person name="Walsh D.A."/>
            <person name="Denef V.J."/>
            <person name="McMahon K.D."/>
            <person name="Konstantinidis K.T."/>
            <person name="Eloe-Fadrosh E.A."/>
            <person name="Kyrpides N.C."/>
            <person name="Woyke T."/>
        </authorList>
    </citation>
    <scope>NUCLEOTIDE SEQUENCE</scope>
    <source>
        <strain evidence="1">GVMAG-M-3300010160-60</strain>
    </source>
</reference>
<dbReference type="AlphaFoldDB" id="A0A6C0BDW7"/>
<sequence>MINKCLTDTCLTDTCLTDTCLTNRYKDLIYPDDINTINVWFNINILVDLIKIGISNINFHTDVSNNIITMWTNELKKVYDIYIIVYHKQIKFLKKDYKTLNIIQKHYNNKLDINKYHYINIIDMFVKDFVSGKKRKYYYIDYEYMDINVDLDIMNEIKYVLQKIEIFVTFKKDDSRMFFFEKDRYLFKIKN</sequence>
<evidence type="ECO:0000313" key="1">
    <source>
        <dbReference type="EMBL" id="QHS90250.1"/>
    </source>
</evidence>
<dbReference type="EMBL" id="MN739131">
    <property type="protein sequence ID" value="QHS90250.1"/>
    <property type="molecule type" value="Genomic_DNA"/>
</dbReference>